<organism evidence="1 2">
    <name type="scientific">Massilia agilis</name>
    <dbReference type="NCBI Taxonomy" id="1811226"/>
    <lineage>
        <taxon>Bacteria</taxon>
        <taxon>Pseudomonadati</taxon>
        <taxon>Pseudomonadota</taxon>
        <taxon>Betaproteobacteria</taxon>
        <taxon>Burkholderiales</taxon>
        <taxon>Oxalobacteraceae</taxon>
        <taxon>Telluria group</taxon>
        <taxon>Massilia</taxon>
    </lineage>
</organism>
<protein>
    <submittedName>
        <fullName evidence="1">Head-tail connector protein</fullName>
    </submittedName>
</protein>
<dbReference type="NCBIfam" id="TIGR01560">
    <property type="entry name" value="put_DNA_pack"/>
    <property type="match status" value="1"/>
</dbReference>
<dbReference type="InterPro" id="IPR021146">
    <property type="entry name" value="Phage_gp6-like_head-tail"/>
</dbReference>
<dbReference type="EMBL" id="JANUHB010000002">
    <property type="protein sequence ID" value="MCS0808683.1"/>
    <property type="molecule type" value="Genomic_DNA"/>
</dbReference>
<accession>A0ABT2DE24</accession>
<proteinExistence type="predicted"/>
<dbReference type="NCBIfam" id="TIGR02215">
    <property type="entry name" value="phage_chp_gp8"/>
    <property type="match status" value="1"/>
</dbReference>
<dbReference type="CDD" id="cd08054">
    <property type="entry name" value="gp6"/>
    <property type="match status" value="1"/>
</dbReference>
<dbReference type="InterPro" id="IPR006450">
    <property type="entry name" value="Phage_HK97_gp6-like"/>
</dbReference>
<sequence length="202" mass="21996">MALKLITAPTAEPITLDEAKAHLRVEGTDDDAYITSLIAAARQSVESLTGRALMSQAWELALDEFPRSCAADYRSLGRYQAAIDIPMPPLVSIESIKYVDTAGVQQTLDDSARQVDDYNAPARVVPAYGTTWPAARCQPNAVLIRFACGYASAAAVPQEIKAWMLLRIGMLYENRESVAAGVTLAELPHVDRLLDAYRVWGA</sequence>
<evidence type="ECO:0000313" key="1">
    <source>
        <dbReference type="EMBL" id="MCS0808683.1"/>
    </source>
</evidence>
<dbReference type="Pfam" id="PF05135">
    <property type="entry name" value="Phage_connect_1"/>
    <property type="match status" value="1"/>
</dbReference>
<reference evidence="1 2" key="1">
    <citation type="submission" date="2022-08" db="EMBL/GenBank/DDBJ databases">
        <title>Reclassification of Massilia species as members of the genera Telluria, Duganella, Pseudoduganella, Mokoshia gen. nov. and Zemynaea gen. nov. using orthogonal and non-orthogonal genome-based approaches.</title>
        <authorList>
            <person name="Bowman J.P."/>
        </authorList>
    </citation>
    <scope>NUCLEOTIDE SEQUENCE [LARGE SCALE GENOMIC DNA]</scope>
    <source>
        <strain evidence="1 2">JCM 31605</strain>
    </source>
</reference>
<dbReference type="RefSeq" id="WP_258822447.1">
    <property type="nucleotide sequence ID" value="NZ_JANUHB010000002.1"/>
</dbReference>
<dbReference type="Proteomes" id="UP001206126">
    <property type="component" value="Unassembled WGS sequence"/>
</dbReference>
<comment type="caution">
    <text evidence="1">The sequence shown here is derived from an EMBL/GenBank/DDBJ whole genome shotgun (WGS) entry which is preliminary data.</text>
</comment>
<dbReference type="InterPro" id="IPR011738">
    <property type="entry name" value="Phage_CHP"/>
</dbReference>
<gene>
    <name evidence="1" type="ORF">NX774_12205</name>
</gene>
<name>A0ABT2DE24_9BURK</name>
<evidence type="ECO:0000313" key="2">
    <source>
        <dbReference type="Proteomes" id="UP001206126"/>
    </source>
</evidence>
<dbReference type="Gene3D" id="1.10.3230.30">
    <property type="entry name" value="Phage gp6-like head-tail connector protein"/>
    <property type="match status" value="1"/>
</dbReference>
<keyword evidence="2" id="KW-1185">Reference proteome</keyword>